<dbReference type="Proteomes" id="UP000838412">
    <property type="component" value="Chromosome 11"/>
</dbReference>
<dbReference type="Pfam" id="PF10523">
    <property type="entry name" value="BEN"/>
    <property type="match status" value="1"/>
</dbReference>
<dbReference type="AlphaFoldDB" id="A0A8J9VIB3"/>
<dbReference type="InterPro" id="IPR018379">
    <property type="entry name" value="BEN_domain"/>
</dbReference>
<evidence type="ECO:0000313" key="4">
    <source>
        <dbReference type="Proteomes" id="UP000838412"/>
    </source>
</evidence>
<proteinExistence type="predicted"/>
<gene>
    <name evidence="3" type="primary">Hypp6030</name>
    <name evidence="3" type="ORF">BLAG_LOCUS4407</name>
</gene>
<evidence type="ECO:0000259" key="2">
    <source>
        <dbReference type="Pfam" id="PF10523"/>
    </source>
</evidence>
<keyword evidence="4" id="KW-1185">Reference proteome</keyword>
<dbReference type="OrthoDB" id="10054479at2759"/>
<name>A0A8J9VIB3_BRALA</name>
<reference evidence="3" key="1">
    <citation type="submission" date="2022-01" db="EMBL/GenBank/DDBJ databases">
        <authorList>
            <person name="Braso-Vives M."/>
        </authorList>
    </citation>
    <scope>NUCLEOTIDE SEQUENCE</scope>
</reference>
<dbReference type="GO" id="GO:0003677">
    <property type="term" value="F:DNA binding"/>
    <property type="evidence" value="ECO:0007669"/>
    <property type="project" value="InterPro"/>
</dbReference>
<protein>
    <submittedName>
        <fullName evidence="3">Hypp6030 protein</fullName>
    </submittedName>
</protein>
<sequence length="432" mass="47552">MYSISLSQELATAQYSKTQSKMEATFSCPQCSFCVDHDVMLRVLKHFFNCTSFQYIMDLSCGHHPGLGHTHFPGTLKYKHVSDCPASAANTNATPQTCPIQREPAMEEMAENELDDSTTMIPHTEIKTEPSDDTMESPDCTVVEPAAPPTQMMDTAGFREDCHPVSVVCAMGGMQGASAVAGSSNDTDETETHTITTEPVGAPSMVVTRPPSMAATRTQPAGSHGNNDGGTLELDRLLDSERPPQDMLQQTFKAVQLMAKRQRELEAHVQQTEFIATVSRMLETTAAGGTNASSGSKATASSSVRSIPNPPPAKKARQSFDWLKPNSPKLCDKIPEDRLQQIYLHSNCPAHFATRCAKIMFSGPELVSRNVQGRGKTALDPVKIDRIREYVEKMYSEEEDKETMWANCRRRIDAWGRHLKAVGVPREEENTP</sequence>
<feature type="region of interest" description="Disordered" evidence="1">
    <location>
        <begin position="214"/>
        <end position="234"/>
    </location>
</feature>
<organism evidence="3 4">
    <name type="scientific">Branchiostoma lanceolatum</name>
    <name type="common">Common lancelet</name>
    <name type="synonym">Amphioxus lanceolatum</name>
    <dbReference type="NCBI Taxonomy" id="7740"/>
    <lineage>
        <taxon>Eukaryota</taxon>
        <taxon>Metazoa</taxon>
        <taxon>Chordata</taxon>
        <taxon>Cephalochordata</taxon>
        <taxon>Leptocardii</taxon>
        <taxon>Amphioxiformes</taxon>
        <taxon>Branchiostomatidae</taxon>
        <taxon>Branchiostoma</taxon>
    </lineage>
</organism>
<feature type="compositionally biased region" description="Low complexity" evidence="1">
    <location>
        <begin position="287"/>
        <end position="303"/>
    </location>
</feature>
<dbReference type="EMBL" id="OV696696">
    <property type="protein sequence ID" value="CAH1240450.1"/>
    <property type="molecule type" value="Genomic_DNA"/>
</dbReference>
<evidence type="ECO:0000313" key="3">
    <source>
        <dbReference type="EMBL" id="CAH1240450.1"/>
    </source>
</evidence>
<feature type="compositionally biased region" description="Polar residues" evidence="1">
    <location>
        <begin position="215"/>
        <end position="226"/>
    </location>
</feature>
<feature type="region of interest" description="Disordered" evidence="1">
    <location>
        <begin position="287"/>
        <end position="318"/>
    </location>
</feature>
<accession>A0A8J9VIB3</accession>
<feature type="domain" description="BEN" evidence="2">
    <location>
        <begin position="352"/>
        <end position="414"/>
    </location>
</feature>
<evidence type="ECO:0000256" key="1">
    <source>
        <dbReference type="SAM" id="MobiDB-lite"/>
    </source>
</evidence>